<keyword evidence="3 8" id="KW-0859">Xylose metabolism</keyword>
<comment type="similarity">
    <text evidence="1 8">Belongs to the xylose isomerase family.</text>
</comment>
<evidence type="ECO:0000256" key="8">
    <source>
        <dbReference type="RuleBase" id="RU000609"/>
    </source>
</evidence>
<evidence type="ECO:0000256" key="6">
    <source>
        <dbReference type="ARBA" id="ARBA00023277"/>
    </source>
</evidence>
<dbReference type="GO" id="GO:0009045">
    <property type="term" value="F:xylose isomerase activity"/>
    <property type="evidence" value="ECO:0007669"/>
    <property type="project" value="UniProtKB-EC"/>
</dbReference>
<gene>
    <name evidence="9" type="ORF">PCOR1465_LOCUS1039</name>
</gene>
<name>A0A7S1HQH7_9EUKA</name>
<dbReference type="PRINTS" id="PR00688">
    <property type="entry name" value="XYLOSISMRASE"/>
</dbReference>
<dbReference type="EMBL" id="HBFZ01001554">
    <property type="protein sequence ID" value="CAD8988250.1"/>
    <property type="molecule type" value="Transcribed_RNA"/>
</dbReference>
<dbReference type="GO" id="GO:0042732">
    <property type="term" value="P:D-xylose metabolic process"/>
    <property type="evidence" value="ECO:0007669"/>
    <property type="project" value="UniProtKB-KW"/>
</dbReference>
<keyword evidence="5 8" id="KW-0413">Isomerase</keyword>
<dbReference type="Gene3D" id="3.20.20.150">
    <property type="entry name" value="Divalent-metal-dependent TIM barrel enzymes"/>
    <property type="match status" value="1"/>
</dbReference>
<keyword evidence="6 8" id="KW-0119">Carbohydrate metabolism</keyword>
<dbReference type="InterPro" id="IPR001998">
    <property type="entry name" value="Xylose_isomerase"/>
</dbReference>
<dbReference type="InterPro" id="IPR036237">
    <property type="entry name" value="Xyl_isomerase-like_sf"/>
</dbReference>
<dbReference type="PANTHER" id="PTHR48408:SF1">
    <property type="entry name" value="XYLOSE ISOMERASE"/>
    <property type="match status" value="1"/>
</dbReference>
<dbReference type="InterPro" id="IPR013452">
    <property type="entry name" value="Xylose_isom_bac"/>
</dbReference>
<evidence type="ECO:0000256" key="3">
    <source>
        <dbReference type="ARBA" id="ARBA00022629"/>
    </source>
</evidence>
<dbReference type="NCBIfam" id="NF003998">
    <property type="entry name" value="PRK05474.1"/>
    <property type="match status" value="1"/>
</dbReference>
<protein>
    <recommendedName>
        <fullName evidence="2 8">Xylose isomerase</fullName>
        <ecNumber evidence="2 8">5.3.1.5</ecNumber>
    </recommendedName>
</protein>
<dbReference type="AlphaFoldDB" id="A0A7S1HQH7"/>
<reference evidence="9" key="1">
    <citation type="submission" date="2021-01" db="EMBL/GenBank/DDBJ databases">
        <authorList>
            <person name="Corre E."/>
            <person name="Pelletier E."/>
            <person name="Niang G."/>
            <person name="Scheremetjew M."/>
            <person name="Finn R."/>
            <person name="Kale V."/>
            <person name="Holt S."/>
            <person name="Cochrane G."/>
            <person name="Meng A."/>
            <person name="Brown T."/>
            <person name="Cohen L."/>
        </authorList>
    </citation>
    <scope>NUCLEOTIDE SEQUENCE</scope>
    <source>
        <strain evidence="9">RCC1383</strain>
    </source>
</reference>
<proteinExistence type="inferred from homology"/>
<keyword evidence="4 8" id="KW-0479">Metal-binding</keyword>
<organism evidence="9">
    <name type="scientific">Phaeocystis cordata</name>
    <dbReference type="NCBI Taxonomy" id="118079"/>
    <lineage>
        <taxon>Eukaryota</taxon>
        <taxon>Haptista</taxon>
        <taxon>Haptophyta</taxon>
        <taxon>Prymnesiophyceae</taxon>
        <taxon>Phaeocystales</taxon>
        <taxon>Phaeocystaceae</taxon>
        <taxon>Phaeocystis</taxon>
    </lineage>
</organism>
<dbReference type="SUPFAM" id="SSF51658">
    <property type="entry name" value="Xylose isomerase-like"/>
    <property type="match status" value="1"/>
</dbReference>
<comment type="catalytic activity">
    <reaction evidence="7 8">
        <text>alpha-D-xylose = alpha-D-xylulofuranose</text>
        <dbReference type="Rhea" id="RHEA:22816"/>
        <dbReference type="ChEBI" id="CHEBI:28518"/>
        <dbReference type="ChEBI" id="CHEBI:188998"/>
        <dbReference type="EC" id="5.3.1.5"/>
    </reaction>
</comment>
<dbReference type="NCBIfam" id="TIGR02630">
    <property type="entry name" value="xylose_isom_A"/>
    <property type="match status" value="1"/>
</dbReference>
<accession>A0A7S1HQH7</accession>
<evidence type="ECO:0000256" key="1">
    <source>
        <dbReference type="ARBA" id="ARBA00005765"/>
    </source>
</evidence>
<evidence type="ECO:0000256" key="4">
    <source>
        <dbReference type="ARBA" id="ARBA00022723"/>
    </source>
</evidence>
<dbReference type="EC" id="5.3.1.5" evidence="2 8"/>
<evidence type="ECO:0000256" key="7">
    <source>
        <dbReference type="ARBA" id="ARBA00033659"/>
    </source>
</evidence>
<evidence type="ECO:0000313" key="9">
    <source>
        <dbReference type="EMBL" id="CAD8988250.1"/>
    </source>
</evidence>
<dbReference type="PROSITE" id="PS51415">
    <property type="entry name" value="XYLOSE_ISOMERASE"/>
    <property type="match status" value="1"/>
</dbReference>
<dbReference type="HAMAP" id="MF_00455">
    <property type="entry name" value="Xylose_isom_A"/>
    <property type="match status" value="1"/>
</dbReference>
<dbReference type="GO" id="GO:0046872">
    <property type="term" value="F:metal ion binding"/>
    <property type="evidence" value="ECO:0007669"/>
    <property type="project" value="UniProtKB-KW"/>
</dbReference>
<sequence length="396" mass="44052">MRDWLRFSVAFWHTFRGDGSDPFGSPTKLWPWDEGADEMQTARLRMKANFEFLDKLGVDYWCFHDRDIAPEAATLKETNANLFEIVELAKELNAKYDKKVLWGTAQLFKHRRYAHGAATSPDARVFAYAAAQVKAAMDATHALGGENYVFWGGREGYQSLLNTDLAKELENLGAFMRMAAEYKESIGFGGTLLIEPKPQEPTKHQYDWDVATTANFLHNNGLTTKYKVNVECNHATLSGHSCEHELQVASIQGLLGNVDINTGDPQIGWDTDQFLTDAAEATRLMLVILSQGGLQPGGLNFDAKLRRESLDPEDLFFAHISGMDAMARGLRQAAAIINDGLLAKFVSGRYKSFEGGLPGQTFQELEKLAFSLPSDPGGDIESAQQEKAEILFSFYT</sequence>
<evidence type="ECO:0000256" key="5">
    <source>
        <dbReference type="ARBA" id="ARBA00023235"/>
    </source>
</evidence>
<evidence type="ECO:0000256" key="2">
    <source>
        <dbReference type="ARBA" id="ARBA00011958"/>
    </source>
</evidence>
<dbReference type="PANTHER" id="PTHR48408">
    <property type="match status" value="1"/>
</dbReference>